<dbReference type="AlphaFoldDB" id="A0A0N5ALN9"/>
<feature type="region of interest" description="Disordered" evidence="1">
    <location>
        <begin position="1"/>
        <end position="31"/>
    </location>
</feature>
<evidence type="ECO:0000313" key="3">
    <source>
        <dbReference type="WBParaSite" id="SMUV_0000546401-mRNA-1"/>
    </source>
</evidence>
<feature type="region of interest" description="Disordered" evidence="1">
    <location>
        <begin position="58"/>
        <end position="85"/>
    </location>
</feature>
<feature type="compositionally biased region" description="Low complexity" evidence="1">
    <location>
        <begin position="1"/>
        <end position="10"/>
    </location>
</feature>
<accession>A0A0N5ALN9</accession>
<feature type="compositionally biased region" description="Polar residues" evidence="1">
    <location>
        <begin position="20"/>
        <end position="31"/>
    </location>
</feature>
<name>A0A0N5ALN9_9BILA</name>
<keyword evidence="2" id="KW-1185">Reference proteome</keyword>
<reference evidence="3" key="1">
    <citation type="submission" date="2017-02" db="UniProtKB">
        <authorList>
            <consortium name="WormBaseParasite"/>
        </authorList>
    </citation>
    <scope>IDENTIFICATION</scope>
</reference>
<dbReference type="Proteomes" id="UP000046393">
    <property type="component" value="Unplaced"/>
</dbReference>
<protein>
    <submittedName>
        <fullName evidence="3">Uncharacterized protein</fullName>
    </submittedName>
</protein>
<proteinExistence type="predicted"/>
<feature type="region of interest" description="Disordered" evidence="1">
    <location>
        <begin position="179"/>
        <end position="198"/>
    </location>
</feature>
<evidence type="ECO:0000256" key="1">
    <source>
        <dbReference type="SAM" id="MobiDB-lite"/>
    </source>
</evidence>
<dbReference type="WBParaSite" id="SMUV_0000546401-mRNA-1">
    <property type="protein sequence ID" value="SMUV_0000546401-mRNA-1"/>
    <property type="gene ID" value="SMUV_0000546401"/>
</dbReference>
<organism evidence="2 3">
    <name type="scientific">Syphacia muris</name>
    <dbReference type="NCBI Taxonomy" id="451379"/>
    <lineage>
        <taxon>Eukaryota</taxon>
        <taxon>Metazoa</taxon>
        <taxon>Ecdysozoa</taxon>
        <taxon>Nematoda</taxon>
        <taxon>Chromadorea</taxon>
        <taxon>Rhabditida</taxon>
        <taxon>Spirurina</taxon>
        <taxon>Oxyuridomorpha</taxon>
        <taxon>Oxyuroidea</taxon>
        <taxon>Oxyuridae</taxon>
        <taxon>Syphacia</taxon>
    </lineage>
</organism>
<sequence>MRRAASSQVRSSRRHYKCLQHQSTAPQTSKVPQFVANLRTDFFKSSIGRDLLRSSSATASATATATDTEQKSKRRQSKLSTKRRIEKTAVTDIAEKKSSTTKLSADNWNTAGYYYSLNDNTYFRPFTILSLARNNNFDDTDTFSKFFELSKIRPRIDEALINGSICHTMNAEKRQTTTMPTYSDATDGSNTATTSEQNMQQAKFDAENFEANKENECAMPMNKLELVKLKQQKVFSRITPEQTTEPFSLMDNS</sequence>
<evidence type="ECO:0000313" key="2">
    <source>
        <dbReference type="Proteomes" id="UP000046393"/>
    </source>
</evidence>
<feature type="compositionally biased region" description="Basic residues" evidence="1">
    <location>
        <begin position="72"/>
        <end position="85"/>
    </location>
</feature>